<keyword evidence="3" id="KW-1185">Reference proteome</keyword>
<dbReference type="AlphaFoldDB" id="A0A072NT99"/>
<dbReference type="VEuPathDB" id="FungiDB:A1O9_13125"/>
<dbReference type="EMBL" id="AMGV01000075">
    <property type="protein sequence ID" value="KEF50826.1"/>
    <property type="molecule type" value="Genomic_DNA"/>
</dbReference>
<sequence length="389" mass="43613">MKTCAAWAGVLLLVVILWMLDRGRQVVPTVPPVNNATGTLALATVNHQATVPACLAPLHLPGPFFYPGRAFDTPTGVEDPDRAACRPATPLFIPFASNACLLVQTVVSFISEGWPPSQIIVVENTGRSDENARGTIPPEDHAFMNYTLLCQTLGVHVYRSPVRNTFAQVQNLVFELAKTNGWPSYYQSHQDVVVRSRDDVRSFYDHVLEEDEDRRRNADSERWALVLYRYDWLSHVRVAATAEVGPWDVLIPWYPSDCDYYARVRAKGFQILDFDAGVIHDVASCLSDLSLLFRPKNSSGGQVVDTALRIMADTKRNDKAGRNTWQGRQADGTLSSDFGPRYDALVKASRKSYYMKWGTNRCDPTAPRSFFPWWKGHALGSFLQRSALE</sequence>
<name>A0A072NT99_9EURO</name>
<protein>
    <submittedName>
        <fullName evidence="2">Uncharacterized protein</fullName>
    </submittedName>
</protein>
<feature type="signal peptide" evidence="1">
    <location>
        <begin position="1"/>
        <end position="25"/>
    </location>
</feature>
<evidence type="ECO:0000256" key="1">
    <source>
        <dbReference type="SAM" id="SignalP"/>
    </source>
</evidence>
<proteinExistence type="predicted"/>
<evidence type="ECO:0000313" key="2">
    <source>
        <dbReference type="EMBL" id="KEF50826.1"/>
    </source>
</evidence>
<dbReference type="RefSeq" id="XP_013253416.1">
    <property type="nucleotide sequence ID" value="XM_013397962.1"/>
</dbReference>
<dbReference type="OrthoDB" id="3527108at2759"/>
<accession>A0A072NT99</accession>
<organism evidence="2 3">
    <name type="scientific">Exophiala aquamarina CBS 119918</name>
    <dbReference type="NCBI Taxonomy" id="1182545"/>
    <lineage>
        <taxon>Eukaryota</taxon>
        <taxon>Fungi</taxon>
        <taxon>Dikarya</taxon>
        <taxon>Ascomycota</taxon>
        <taxon>Pezizomycotina</taxon>
        <taxon>Eurotiomycetes</taxon>
        <taxon>Chaetothyriomycetidae</taxon>
        <taxon>Chaetothyriales</taxon>
        <taxon>Herpotrichiellaceae</taxon>
        <taxon>Exophiala</taxon>
    </lineage>
</organism>
<feature type="chain" id="PRO_5001681001" evidence="1">
    <location>
        <begin position="26"/>
        <end position="389"/>
    </location>
</feature>
<reference evidence="2 3" key="1">
    <citation type="submission" date="2013-03" db="EMBL/GenBank/DDBJ databases">
        <title>The Genome Sequence of Exophiala aquamarina CBS 119918.</title>
        <authorList>
            <consortium name="The Broad Institute Genomics Platform"/>
            <person name="Cuomo C."/>
            <person name="de Hoog S."/>
            <person name="Gorbushina A."/>
            <person name="Walker B."/>
            <person name="Young S.K."/>
            <person name="Zeng Q."/>
            <person name="Gargeya S."/>
            <person name="Fitzgerald M."/>
            <person name="Haas B."/>
            <person name="Abouelleil A."/>
            <person name="Allen A.W."/>
            <person name="Alvarado L."/>
            <person name="Arachchi H.M."/>
            <person name="Berlin A.M."/>
            <person name="Chapman S.B."/>
            <person name="Gainer-Dewar J."/>
            <person name="Goldberg J."/>
            <person name="Griggs A."/>
            <person name="Gujja S."/>
            <person name="Hansen M."/>
            <person name="Howarth C."/>
            <person name="Imamovic A."/>
            <person name="Ireland A."/>
            <person name="Larimer J."/>
            <person name="McCowan C."/>
            <person name="Murphy C."/>
            <person name="Pearson M."/>
            <person name="Poon T.W."/>
            <person name="Priest M."/>
            <person name="Roberts A."/>
            <person name="Saif S."/>
            <person name="Shea T."/>
            <person name="Sisk P."/>
            <person name="Sykes S."/>
            <person name="Wortman J."/>
            <person name="Nusbaum C."/>
            <person name="Birren B."/>
        </authorList>
    </citation>
    <scope>NUCLEOTIDE SEQUENCE [LARGE SCALE GENOMIC DNA]</scope>
    <source>
        <strain evidence="2 3">CBS 119918</strain>
    </source>
</reference>
<comment type="caution">
    <text evidence="2">The sequence shown here is derived from an EMBL/GenBank/DDBJ whole genome shotgun (WGS) entry which is preliminary data.</text>
</comment>
<dbReference type="Proteomes" id="UP000027920">
    <property type="component" value="Unassembled WGS sequence"/>
</dbReference>
<dbReference type="STRING" id="1182545.A0A072NT99"/>
<dbReference type="GeneID" id="25288016"/>
<evidence type="ECO:0000313" key="3">
    <source>
        <dbReference type="Proteomes" id="UP000027920"/>
    </source>
</evidence>
<keyword evidence="1" id="KW-0732">Signal</keyword>
<dbReference type="HOGENOM" id="CLU_031065_1_1_1"/>
<gene>
    <name evidence="2" type="ORF">A1O9_13125</name>
</gene>